<evidence type="ECO:0000313" key="2">
    <source>
        <dbReference type="Proteomes" id="UP000244960"/>
    </source>
</evidence>
<accession>A0A2U3R1H7</accession>
<dbReference type="Proteomes" id="UP000244960">
    <property type="component" value="Chromosome I"/>
</dbReference>
<dbReference type="AlphaFoldDB" id="A0A2U3R1H7"/>
<name>A0A2U3R1H7_ORITS</name>
<dbReference type="RefSeq" id="WP_045919404.1">
    <property type="nucleotide sequence ID" value="NZ_LS398547.1"/>
</dbReference>
<dbReference type="EMBL" id="LS398547">
    <property type="protein sequence ID" value="SPR07071.1"/>
    <property type="molecule type" value="Genomic_DNA"/>
</dbReference>
<evidence type="ECO:0000313" key="1">
    <source>
        <dbReference type="EMBL" id="SPR07071.1"/>
    </source>
</evidence>
<reference evidence="2" key="1">
    <citation type="submission" date="2018-03" db="EMBL/GenBank/DDBJ databases">
        <authorList>
            <person name="Batty M. E."/>
            <person name="Batty M E."/>
        </authorList>
    </citation>
    <scope>NUCLEOTIDE SEQUENCE [LARGE SCALE GENOMIC DNA]</scope>
</reference>
<organism evidence="1 2">
    <name type="scientific">Orientia tsutsugamushi</name>
    <name type="common">Rickettsia tsutsugamushi</name>
    <dbReference type="NCBI Taxonomy" id="784"/>
    <lineage>
        <taxon>Bacteria</taxon>
        <taxon>Pseudomonadati</taxon>
        <taxon>Pseudomonadota</taxon>
        <taxon>Alphaproteobacteria</taxon>
        <taxon>Rickettsiales</taxon>
        <taxon>Rickettsiaceae</taxon>
        <taxon>Rickettsieae</taxon>
        <taxon>Orientia</taxon>
    </lineage>
</organism>
<sequence length="61" mass="7364">MHRVKNITVKKYRNRAPIKVSIEKLKEDVSQYSGAYQYERAERLGVSKHYTKNIQEIKYYI</sequence>
<gene>
    <name evidence="1" type="ORF">UT176_01078</name>
</gene>
<proteinExistence type="predicted"/>
<protein>
    <submittedName>
        <fullName evidence="1">Transposase</fullName>
    </submittedName>
</protein>